<evidence type="ECO:0000313" key="2">
    <source>
        <dbReference type="Proteomes" id="UP001499959"/>
    </source>
</evidence>
<sequence>MHPVVALDMGLGVGKALFDELADGLGGHVDAVSEGRRGFRGAPEAEPGTRRVPAFIAGAGKAECGCVELAD</sequence>
<dbReference type="Proteomes" id="UP001499959">
    <property type="component" value="Unassembled WGS sequence"/>
</dbReference>
<protein>
    <recommendedName>
        <fullName evidence="3">ROK family protein</fullName>
    </recommendedName>
</protein>
<gene>
    <name evidence="1" type="ORF">GCM10023307_16970</name>
</gene>
<organism evidence="1 2">
    <name type="scientific">Lysobacter hankyongensis</name>
    <dbReference type="NCBI Taxonomy" id="1176535"/>
    <lineage>
        <taxon>Bacteria</taxon>
        <taxon>Pseudomonadati</taxon>
        <taxon>Pseudomonadota</taxon>
        <taxon>Gammaproteobacteria</taxon>
        <taxon>Lysobacterales</taxon>
        <taxon>Lysobacteraceae</taxon>
        <taxon>Lysobacter</taxon>
    </lineage>
</organism>
<reference evidence="2" key="1">
    <citation type="journal article" date="2019" name="Int. J. Syst. Evol. Microbiol.">
        <title>The Global Catalogue of Microorganisms (GCM) 10K type strain sequencing project: providing services to taxonomists for standard genome sequencing and annotation.</title>
        <authorList>
            <consortium name="The Broad Institute Genomics Platform"/>
            <consortium name="The Broad Institute Genome Sequencing Center for Infectious Disease"/>
            <person name="Wu L."/>
            <person name="Ma J."/>
        </authorList>
    </citation>
    <scope>NUCLEOTIDE SEQUENCE [LARGE SCALE GENOMIC DNA]</scope>
    <source>
        <strain evidence="2">JCM 18204</strain>
    </source>
</reference>
<evidence type="ECO:0000313" key="1">
    <source>
        <dbReference type="EMBL" id="GAA4792217.1"/>
    </source>
</evidence>
<comment type="caution">
    <text evidence="1">The sequence shown here is derived from an EMBL/GenBank/DDBJ whole genome shotgun (WGS) entry which is preliminary data.</text>
</comment>
<name>A0ABP9BCB3_9GAMM</name>
<keyword evidence="2" id="KW-1185">Reference proteome</keyword>
<proteinExistence type="predicted"/>
<dbReference type="EMBL" id="BAABJE010000007">
    <property type="protein sequence ID" value="GAA4792217.1"/>
    <property type="molecule type" value="Genomic_DNA"/>
</dbReference>
<evidence type="ECO:0008006" key="3">
    <source>
        <dbReference type="Google" id="ProtNLM"/>
    </source>
</evidence>
<accession>A0ABP9BCB3</accession>